<dbReference type="AlphaFoldDB" id="A0A7R8Z4A7"/>
<dbReference type="InterPro" id="IPR051581">
    <property type="entry name" value="Ca-bind"/>
</dbReference>
<evidence type="ECO:0000256" key="3">
    <source>
        <dbReference type="ARBA" id="ARBA00022837"/>
    </source>
</evidence>
<dbReference type="PROSITE" id="PS50222">
    <property type="entry name" value="EF_HAND_2"/>
    <property type="match status" value="3"/>
</dbReference>
<dbReference type="SMART" id="SM00054">
    <property type="entry name" value="EFh"/>
    <property type="match status" value="4"/>
</dbReference>
<dbReference type="GO" id="GO:0005509">
    <property type="term" value="F:calcium ion binding"/>
    <property type="evidence" value="ECO:0007669"/>
    <property type="project" value="InterPro"/>
</dbReference>
<evidence type="ECO:0000313" key="5">
    <source>
        <dbReference type="EMBL" id="CAD7195465.1"/>
    </source>
</evidence>
<dbReference type="EMBL" id="OA564762">
    <property type="protein sequence ID" value="CAD7195465.1"/>
    <property type="molecule type" value="Genomic_DNA"/>
</dbReference>
<dbReference type="InterPro" id="IPR018247">
    <property type="entry name" value="EF_Hand_1_Ca_BS"/>
</dbReference>
<organism evidence="5">
    <name type="scientific">Timema douglasi</name>
    <name type="common">Walking stick</name>
    <dbReference type="NCBI Taxonomy" id="61478"/>
    <lineage>
        <taxon>Eukaryota</taxon>
        <taxon>Metazoa</taxon>
        <taxon>Ecdysozoa</taxon>
        <taxon>Arthropoda</taxon>
        <taxon>Hexapoda</taxon>
        <taxon>Insecta</taxon>
        <taxon>Pterygota</taxon>
        <taxon>Neoptera</taxon>
        <taxon>Polyneoptera</taxon>
        <taxon>Phasmatodea</taxon>
        <taxon>Timematodea</taxon>
        <taxon>Timematoidea</taxon>
        <taxon>Timematidae</taxon>
        <taxon>Timema</taxon>
    </lineage>
</organism>
<dbReference type="Gene3D" id="1.10.238.10">
    <property type="entry name" value="EF-hand"/>
    <property type="match status" value="2"/>
</dbReference>
<dbReference type="InterPro" id="IPR002048">
    <property type="entry name" value="EF_hand_dom"/>
</dbReference>
<name>A0A7R8Z4A7_TIMDO</name>
<dbReference type="FunFam" id="1.10.238.10:FF:000320">
    <property type="entry name" value="Uncharacterized protein, isoform B"/>
    <property type="match status" value="1"/>
</dbReference>
<evidence type="ECO:0000256" key="2">
    <source>
        <dbReference type="ARBA" id="ARBA00022737"/>
    </source>
</evidence>
<dbReference type="InterPro" id="IPR011992">
    <property type="entry name" value="EF-hand-dom_pair"/>
</dbReference>
<reference evidence="5" key="1">
    <citation type="submission" date="2020-11" db="EMBL/GenBank/DDBJ databases">
        <authorList>
            <person name="Tran Van P."/>
        </authorList>
    </citation>
    <scope>NUCLEOTIDE SEQUENCE</scope>
</reference>
<evidence type="ECO:0000256" key="1">
    <source>
        <dbReference type="ARBA" id="ARBA00022723"/>
    </source>
</evidence>
<dbReference type="FunFam" id="1.10.238.10:FF:000028">
    <property type="entry name" value="Putative calcium-binding mitochondrial carrier protein scamc-2"/>
    <property type="match status" value="1"/>
</dbReference>
<proteinExistence type="predicted"/>
<dbReference type="PANTHER" id="PTHR34524">
    <property type="entry name" value="CALCYPHOSIN"/>
    <property type="match status" value="1"/>
</dbReference>
<sequence>MVIHHVISSDPIVGHPPHYLHELSQEEEERLGNLFKSLDVDGNGKIDIHDLSVALKEFGVHHTYAQKFLERSDSNKSGDISLAEFIHYVREHEKNLRLQFSSLDKNKDGKIDVEELIRAFKDLGVDIDKTEATNLLQRMDQDGSLNISFDEWRDYLLYAPSTDIIELIKYWRHSTQSSFNTTSALANYTTEAGNLPIDCRFDTVTENH</sequence>
<accession>A0A7R8Z4A7</accession>
<dbReference type="SUPFAM" id="SSF47473">
    <property type="entry name" value="EF-hand"/>
    <property type="match status" value="1"/>
</dbReference>
<feature type="domain" description="EF-hand" evidence="4">
    <location>
        <begin position="91"/>
        <end position="126"/>
    </location>
</feature>
<feature type="domain" description="EF-hand" evidence="4">
    <location>
        <begin position="127"/>
        <end position="162"/>
    </location>
</feature>
<gene>
    <name evidence="5" type="ORF">TDIB3V08_LOCUS1849</name>
</gene>
<keyword evidence="3" id="KW-0106">Calcium</keyword>
<keyword evidence="1" id="KW-0479">Metal-binding</keyword>
<evidence type="ECO:0000259" key="4">
    <source>
        <dbReference type="PROSITE" id="PS50222"/>
    </source>
</evidence>
<protein>
    <recommendedName>
        <fullName evidence="4">EF-hand domain-containing protein</fullName>
    </recommendedName>
</protein>
<dbReference type="Pfam" id="PF13499">
    <property type="entry name" value="EF-hand_7"/>
    <property type="match status" value="2"/>
</dbReference>
<dbReference type="PANTHER" id="PTHR34524:SF6">
    <property type="entry name" value="CALCYPHOSINE LIKE"/>
    <property type="match status" value="1"/>
</dbReference>
<dbReference type="PROSITE" id="PS00018">
    <property type="entry name" value="EF_HAND_1"/>
    <property type="match status" value="2"/>
</dbReference>
<feature type="domain" description="EF-hand" evidence="4">
    <location>
        <begin position="26"/>
        <end position="61"/>
    </location>
</feature>
<keyword evidence="2" id="KW-0677">Repeat</keyword>